<protein>
    <submittedName>
        <fullName evidence="1">Uncharacterized protein</fullName>
    </submittedName>
</protein>
<dbReference type="EMBL" id="UINC01139988">
    <property type="protein sequence ID" value="SVD26872.1"/>
    <property type="molecule type" value="Genomic_DNA"/>
</dbReference>
<name>A0A382TYR6_9ZZZZ</name>
<evidence type="ECO:0000313" key="1">
    <source>
        <dbReference type="EMBL" id="SVD26872.1"/>
    </source>
</evidence>
<proteinExistence type="predicted"/>
<gene>
    <name evidence="1" type="ORF">METZ01_LOCUS379726</name>
</gene>
<organism evidence="1">
    <name type="scientific">marine metagenome</name>
    <dbReference type="NCBI Taxonomy" id="408172"/>
    <lineage>
        <taxon>unclassified sequences</taxon>
        <taxon>metagenomes</taxon>
        <taxon>ecological metagenomes</taxon>
    </lineage>
</organism>
<feature type="non-terminal residue" evidence="1">
    <location>
        <position position="239"/>
    </location>
</feature>
<accession>A0A382TYR6</accession>
<sequence>MASCGISLNLSSLESKITANISAALGIAGAVGLPYATTGLLVGIALANGNFMAAIKIVVPSDALDGLWSGIRDEFSKAFDMIGAPDLGGITTSELNIFQDNMDAVTSAVSPTYVHDALSDPGLAGLWGGTDTFLGKLGEIGSEFVSEAKSFAKSTGLDQLSGYVDINVTDLAKTAIGVGGSWDSCDFGTAGIQNYFKDPATGTVKLLANYAPKLGDTSVAKGNSVWGLTANVNAIFQTG</sequence>
<reference evidence="1" key="1">
    <citation type="submission" date="2018-05" db="EMBL/GenBank/DDBJ databases">
        <authorList>
            <person name="Lanie J.A."/>
            <person name="Ng W.-L."/>
            <person name="Kazmierczak K.M."/>
            <person name="Andrzejewski T.M."/>
            <person name="Davidsen T.M."/>
            <person name="Wayne K.J."/>
            <person name="Tettelin H."/>
            <person name="Glass J.I."/>
            <person name="Rusch D."/>
            <person name="Podicherti R."/>
            <person name="Tsui H.-C.T."/>
            <person name="Winkler M.E."/>
        </authorList>
    </citation>
    <scope>NUCLEOTIDE SEQUENCE</scope>
</reference>
<dbReference type="AlphaFoldDB" id="A0A382TYR6"/>